<dbReference type="GO" id="GO:0008253">
    <property type="term" value="F:5'-nucleotidase activity"/>
    <property type="evidence" value="ECO:0007669"/>
    <property type="project" value="UniProtKB-EC"/>
</dbReference>
<organism evidence="12 13">
    <name type="scientific">Rotaria magnacalcarata</name>
    <dbReference type="NCBI Taxonomy" id="392030"/>
    <lineage>
        <taxon>Eukaryota</taxon>
        <taxon>Metazoa</taxon>
        <taxon>Spiralia</taxon>
        <taxon>Gnathifera</taxon>
        <taxon>Rotifera</taxon>
        <taxon>Eurotatoria</taxon>
        <taxon>Bdelloidea</taxon>
        <taxon>Philodinida</taxon>
        <taxon>Philodinidae</taxon>
        <taxon>Rotaria</taxon>
    </lineage>
</organism>
<dbReference type="AlphaFoldDB" id="A0A819DSX9"/>
<dbReference type="EMBL" id="CAJOBF010000581">
    <property type="protein sequence ID" value="CAF3839154.1"/>
    <property type="molecule type" value="Genomic_DNA"/>
</dbReference>
<feature type="compositionally biased region" description="Low complexity" evidence="9">
    <location>
        <begin position="338"/>
        <end position="363"/>
    </location>
</feature>
<proteinExistence type="inferred from homology"/>
<keyword evidence="7" id="KW-0460">Magnesium</keyword>
<dbReference type="PANTHER" id="PTHR13045:SF0">
    <property type="entry name" value="7-METHYLGUANOSINE PHOSPHATE-SPECIFIC 5'-NUCLEOTIDASE"/>
    <property type="match status" value="1"/>
</dbReference>
<feature type="compositionally biased region" description="Basic and acidic residues" evidence="9">
    <location>
        <begin position="204"/>
        <end position="213"/>
    </location>
</feature>
<name>A0A819DSX9_9BILA</name>
<sequence>MPKKKQVTLQSSIQAKFIPRNVPPPGSVFPSRANDNRFNAKMAELLASSSTLNDENEVVSNRSSQDDRISNEILSVESPRTHSKLFHRRIATMLETMRKSNDDSSKVRITSSHTEYKSQSITFGQLRQATMSSVPAQVFEDKSSSYQIKKDNEEKYDKTLISFVKENNANSNATTSKTSTKHQTNRERLYYSSSLEQQNVTGEMKTDEKEMEKSSLTVDEILALHYSKVKLSRNTEADPPSSVYPNRTVASFYISFSVPKWNSFQTSQHSPSPQLMLNEQNRTRPPPPSYSSSITYGHRTTSLVTNPVQHHIHPSVPSSKVENVYSGTSTSPHRLTGNSSFMLSNSTSSLTSTMNNSISNNFIRPPPPRYQSPTPNAESSQLAPSQPNIVNNMDDDDDDDDDDDNNNNNNNTKPSIGFDHAFSRLLYGKDAEKNRHQKQKCKAFSDPVKKCVEEANRSTEKTRRRVTSHLNKSNTVKDEEEEEEENDYEIETTRLNNQKQELNFPLRRRTQRQSNFIRRSRESTKDALVPANSSLKQRVPSFLRVYSQASSSNDTLLQWDLFNFSELETFHTMMSRLYKNENLAQVQLYEIYRSVLLSVLASKKSLSNDNQTIAITTDLYKNKMNLVEKLLNENSHVHIHDDKHAAVEQTVRSLISEGRQMLHVVADFDFTLTMYEKNGVILPSTFGVIESNDQILLPDGSLLSRKAEELRLKYHPIEIDVHMDISEKLPYMIEWWRSAQSLFVLSNLTKSVIRKLVHESSMELKTGVQEFMTDLLRSETPILIFSAGLGDIIEIFLEKEIPEFRHNHESSHIVSNFIQYDNDEKLKGFSERLIHSFNKNEHEIHDTSYFQTILTRPNVILLGDTLGDVGMIGGMKNLKQILRIGYLNQSTPAKLEVYKNVYDIVICDNQTFDVPNAILKAIEK</sequence>
<keyword evidence="5" id="KW-0547">Nucleotide-binding</keyword>
<dbReference type="Proteomes" id="UP000663887">
    <property type="component" value="Unassembled WGS sequence"/>
</dbReference>
<evidence type="ECO:0000256" key="6">
    <source>
        <dbReference type="ARBA" id="ARBA00022801"/>
    </source>
</evidence>
<evidence type="ECO:0000256" key="7">
    <source>
        <dbReference type="ARBA" id="ARBA00022842"/>
    </source>
</evidence>
<feature type="compositionally biased region" description="Acidic residues" evidence="9">
    <location>
        <begin position="393"/>
        <end position="405"/>
    </location>
</feature>
<feature type="region of interest" description="Disordered" evidence="9">
    <location>
        <begin position="453"/>
        <end position="489"/>
    </location>
</feature>
<dbReference type="InterPro" id="IPR006434">
    <property type="entry name" value="Pyrimidine_nucleotidase_eu"/>
</dbReference>
<dbReference type="PANTHER" id="PTHR13045">
    <property type="entry name" value="5'-NUCLEOTIDASE"/>
    <property type="match status" value="1"/>
</dbReference>
<dbReference type="GO" id="GO:0007165">
    <property type="term" value="P:signal transduction"/>
    <property type="evidence" value="ECO:0007669"/>
    <property type="project" value="InterPro"/>
</dbReference>
<evidence type="ECO:0000259" key="10">
    <source>
        <dbReference type="PROSITE" id="PS50951"/>
    </source>
</evidence>
<protein>
    <recommendedName>
        <fullName evidence="3">5'-nucleotidase</fullName>
        <ecNumber evidence="3">3.1.3.5</ecNumber>
    </recommendedName>
</protein>
<dbReference type="InterPro" id="IPR036412">
    <property type="entry name" value="HAD-like_sf"/>
</dbReference>
<comment type="catalytic activity">
    <reaction evidence="1">
        <text>a ribonucleoside 5'-phosphate + H2O = a ribonucleoside + phosphate</text>
        <dbReference type="Rhea" id="RHEA:12484"/>
        <dbReference type="ChEBI" id="CHEBI:15377"/>
        <dbReference type="ChEBI" id="CHEBI:18254"/>
        <dbReference type="ChEBI" id="CHEBI:43474"/>
        <dbReference type="ChEBI" id="CHEBI:58043"/>
        <dbReference type="EC" id="3.1.3.5"/>
    </reaction>
</comment>
<dbReference type="InterPro" id="IPR011524">
    <property type="entry name" value="SARAH_dom"/>
</dbReference>
<dbReference type="Gene3D" id="3.40.50.1000">
    <property type="entry name" value="HAD superfamily/HAD-like"/>
    <property type="match status" value="1"/>
</dbReference>
<evidence type="ECO:0000256" key="1">
    <source>
        <dbReference type="ARBA" id="ARBA00000815"/>
    </source>
</evidence>
<feature type="compositionally biased region" description="Polar residues" evidence="9">
    <location>
        <begin position="265"/>
        <end position="280"/>
    </location>
</feature>
<feature type="compositionally biased region" description="Polar residues" evidence="9">
    <location>
        <begin position="376"/>
        <end position="390"/>
    </location>
</feature>
<dbReference type="NCBIfam" id="TIGR01544">
    <property type="entry name" value="HAD-SF-IE"/>
    <property type="match status" value="1"/>
</dbReference>
<dbReference type="PROSITE" id="PS50951">
    <property type="entry name" value="SARAH"/>
    <property type="match status" value="1"/>
</dbReference>
<dbReference type="InterPro" id="IPR023214">
    <property type="entry name" value="HAD_sf"/>
</dbReference>
<feature type="compositionally biased region" description="Acidic residues" evidence="9">
    <location>
        <begin position="478"/>
        <end position="489"/>
    </location>
</feature>
<keyword evidence="4" id="KW-0479">Metal-binding</keyword>
<evidence type="ECO:0000256" key="5">
    <source>
        <dbReference type="ARBA" id="ARBA00022741"/>
    </source>
</evidence>
<evidence type="ECO:0000256" key="3">
    <source>
        <dbReference type="ARBA" id="ARBA00012643"/>
    </source>
</evidence>
<evidence type="ECO:0000313" key="12">
    <source>
        <dbReference type="EMBL" id="CAF3839154.1"/>
    </source>
</evidence>
<feature type="compositionally biased region" description="Polar residues" evidence="9">
    <location>
        <begin position="316"/>
        <end position="337"/>
    </location>
</feature>
<evidence type="ECO:0000313" key="11">
    <source>
        <dbReference type="EMBL" id="CAF2149603.1"/>
    </source>
</evidence>
<dbReference type="SFLD" id="SFLDS00003">
    <property type="entry name" value="Haloacid_Dehalogenase"/>
    <property type="match status" value="1"/>
</dbReference>
<feature type="region of interest" description="Disordered" evidence="9">
    <location>
        <begin position="194"/>
        <end position="213"/>
    </location>
</feature>
<dbReference type="EMBL" id="CAJNRG010013566">
    <property type="protein sequence ID" value="CAF2149603.1"/>
    <property type="molecule type" value="Genomic_DNA"/>
</dbReference>
<dbReference type="GO" id="GO:0000287">
    <property type="term" value="F:magnesium ion binding"/>
    <property type="evidence" value="ECO:0007669"/>
    <property type="project" value="InterPro"/>
</dbReference>
<dbReference type="GO" id="GO:0005737">
    <property type="term" value="C:cytoplasm"/>
    <property type="evidence" value="ECO:0007669"/>
    <property type="project" value="InterPro"/>
</dbReference>
<feature type="region of interest" description="Disordered" evidence="9">
    <location>
        <begin position="265"/>
        <end position="291"/>
    </location>
</feature>
<dbReference type="Proteomes" id="UP000663842">
    <property type="component" value="Unassembled WGS sequence"/>
</dbReference>
<comment type="caution">
    <text evidence="12">The sequence shown here is derived from an EMBL/GenBank/DDBJ whole genome shotgun (WGS) entry which is preliminary data.</text>
</comment>
<dbReference type="SFLD" id="SFLDG01128">
    <property type="entry name" value="C1.4:_5'-Nucleotidase_Like"/>
    <property type="match status" value="1"/>
</dbReference>
<dbReference type="Gene3D" id="1.10.150.340">
    <property type="entry name" value="Pyrimidine 5'-nucleotidase (UMPH-1), N-terminal domain"/>
    <property type="match status" value="1"/>
</dbReference>
<dbReference type="EC" id="3.1.3.5" evidence="3"/>
<evidence type="ECO:0000256" key="8">
    <source>
        <dbReference type="ARBA" id="ARBA00023080"/>
    </source>
</evidence>
<feature type="region of interest" description="Disordered" evidence="9">
    <location>
        <begin position="311"/>
        <end position="417"/>
    </location>
</feature>
<evidence type="ECO:0000256" key="4">
    <source>
        <dbReference type="ARBA" id="ARBA00022723"/>
    </source>
</evidence>
<dbReference type="Pfam" id="PF05822">
    <property type="entry name" value="UMPH-1"/>
    <property type="match status" value="1"/>
</dbReference>
<gene>
    <name evidence="12" type="ORF">UXM345_LOCUS7108</name>
    <name evidence="11" type="ORF">XDN619_LOCUS28384</name>
</gene>
<feature type="domain" description="SARAH" evidence="10">
    <location>
        <begin position="556"/>
        <end position="603"/>
    </location>
</feature>
<comment type="similarity">
    <text evidence="2">Belongs to the pyrimidine 5'-nucleotidase family.</text>
</comment>
<keyword evidence="8" id="KW-0546">Nucleotide metabolism</keyword>
<dbReference type="SUPFAM" id="SSF56784">
    <property type="entry name" value="HAD-like"/>
    <property type="match status" value="1"/>
</dbReference>
<dbReference type="GO" id="GO:0000166">
    <property type="term" value="F:nucleotide binding"/>
    <property type="evidence" value="ECO:0007669"/>
    <property type="project" value="UniProtKB-KW"/>
</dbReference>
<dbReference type="GO" id="GO:0009117">
    <property type="term" value="P:nucleotide metabolic process"/>
    <property type="evidence" value="ECO:0007669"/>
    <property type="project" value="UniProtKB-KW"/>
</dbReference>
<reference evidence="12" key="1">
    <citation type="submission" date="2021-02" db="EMBL/GenBank/DDBJ databases">
        <authorList>
            <person name="Nowell W R."/>
        </authorList>
    </citation>
    <scope>NUCLEOTIDE SEQUENCE</scope>
</reference>
<accession>A0A819DSX9</accession>
<evidence type="ECO:0000256" key="9">
    <source>
        <dbReference type="SAM" id="MobiDB-lite"/>
    </source>
</evidence>
<dbReference type="FunFam" id="1.10.150.340:FF:000001">
    <property type="entry name" value="Cytosolic 5-nucleotidase 3-like"/>
    <property type="match status" value="1"/>
</dbReference>
<evidence type="ECO:0000313" key="13">
    <source>
        <dbReference type="Proteomes" id="UP000663842"/>
    </source>
</evidence>
<keyword evidence="6" id="KW-0378">Hydrolase</keyword>
<evidence type="ECO:0000256" key="2">
    <source>
        <dbReference type="ARBA" id="ARBA00008389"/>
    </source>
</evidence>